<gene>
    <name evidence="3" type="ORF">PVT01_000045700</name>
</gene>
<evidence type="ECO:0000313" key="3">
    <source>
        <dbReference type="EMBL" id="SCA83538.1"/>
    </source>
</evidence>
<dbReference type="VEuPathDB" id="PlasmoDB:PVP01_0008920"/>
<feature type="compositionally biased region" description="Basic and acidic residues" evidence="1">
    <location>
        <begin position="193"/>
        <end position="213"/>
    </location>
</feature>
<sequence length="550" mass="60588">MSSWAGTSRISSDLIKRYIQPKCISDYSRYRNEFVRQIEALSKSNQREFCKRCDIIKKNIKEKDRELNHCYVKNLVTVKLIQNDNIKDFIEECPEIPECNKKYIPSANKGSVLKSGTKEACGRSGCKNERAETVNGKSQLGVDARTPKLESSQREGIVKQSSSHAQREVTKQTKESPQGQGDIKPPDNLDMTQVKESKQIDNDHSSTNVEEKQLSQPVSASDTLSSSELGIQASDLPSQTSSSGESNSDNTTQVEHLSKGDIQDLHAGNHTSDNNNPVRQAAASKIFEDQKAGDRGDVTYIPGRATGDLVSTVPHTAPSTLGDKAPVDVDKDRESPASEDIVTEESGSSVIVDGVSVDKSGHAPSHVKSTSCVCTDGKSNCDEARGEVAPCKKYLGVVPDAGNTADILQRASDNNGQALRETDTGPSESVGTNESNVNQMANHDTLVHANRDENTEKVAFSENLFDQDTSVFNLIIKYKKYIINAVVPLIIILLLILLMKYKALRIIFTKIKRKKQNDMNEKLQRVLQQPSNGSEERRIPFSYSAFEYSS</sequence>
<dbReference type="AlphaFoldDB" id="A0A1G4E872"/>
<dbReference type="VEuPathDB" id="PlasmoDB:PVW1_100009500"/>
<keyword evidence="2" id="KW-0472">Membrane</keyword>
<proteinExistence type="predicted"/>
<dbReference type="VEuPathDB" id="PlasmoDB:PVP01_0005550"/>
<dbReference type="Proteomes" id="UP000196402">
    <property type="component" value="Unassembled WGS sequence"/>
</dbReference>
<dbReference type="VEuPathDB" id="PlasmoDB:PVX_107230"/>
<organism evidence="3 4">
    <name type="scientific">Plasmodium vivax</name>
    <name type="common">malaria parasite P. vivax</name>
    <dbReference type="NCBI Taxonomy" id="5855"/>
    <lineage>
        <taxon>Eukaryota</taxon>
        <taxon>Sar</taxon>
        <taxon>Alveolata</taxon>
        <taxon>Apicomplexa</taxon>
        <taxon>Aconoidasida</taxon>
        <taxon>Haemosporida</taxon>
        <taxon>Plasmodiidae</taxon>
        <taxon>Plasmodium</taxon>
        <taxon>Plasmodium (Plasmodium)</taxon>
    </lineage>
</organism>
<evidence type="ECO:0000256" key="1">
    <source>
        <dbReference type="SAM" id="MobiDB-lite"/>
    </source>
</evidence>
<feature type="region of interest" description="Disordered" evidence="1">
    <location>
        <begin position="412"/>
        <end position="435"/>
    </location>
</feature>
<protein>
    <submittedName>
        <fullName evidence="3">VIR protein</fullName>
    </submittedName>
</protein>
<feature type="compositionally biased region" description="Basic and acidic residues" evidence="1">
    <location>
        <begin position="325"/>
        <end position="336"/>
    </location>
</feature>
<feature type="compositionally biased region" description="Polar residues" evidence="1">
    <location>
        <begin position="424"/>
        <end position="435"/>
    </location>
</feature>
<dbReference type="EMBL" id="FLYH01000094">
    <property type="protein sequence ID" value="SCA83538.1"/>
    <property type="molecule type" value="Genomic_DNA"/>
</dbReference>
<dbReference type="VEuPathDB" id="PlasmoDB:PVX_120335"/>
<feature type="region of interest" description="Disordered" evidence="1">
    <location>
        <begin position="309"/>
        <end position="347"/>
    </location>
</feature>
<evidence type="ECO:0000256" key="2">
    <source>
        <dbReference type="SAM" id="Phobius"/>
    </source>
</evidence>
<feature type="transmembrane region" description="Helical" evidence="2">
    <location>
        <begin position="481"/>
        <end position="504"/>
    </location>
</feature>
<feature type="region of interest" description="Disordered" evidence="1">
    <location>
        <begin position="122"/>
        <end position="254"/>
    </location>
</feature>
<name>A0A1G4E872_PLAVI</name>
<feature type="compositionally biased region" description="Basic and acidic residues" evidence="1">
    <location>
        <begin position="122"/>
        <end position="132"/>
    </location>
</feature>
<dbReference type="VEuPathDB" id="PlasmoDB:PVPAM_110071300"/>
<evidence type="ECO:0000313" key="4">
    <source>
        <dbReference type="Proteomes" id="UP000196402"/>
    </source>
</evidence>
<feature type="compositionally biased region" description="Polar residues" evidence="1">
    <location>
        <begin position="214"/>
        <end position="254"/>
    </location>
</feature>
<keyword evidence="2" id="KW-1133">Transmembrane helix</keyword>
<dbReference type="VEuPathDB" id="PlasmoDB:PVPAM_030029800"/>
<accession>A0A1G4E872</accession>
<keyword evidence="2" id="KW-0812">Transmembrane</keyword>
<reference evidence="3 4" key="1">
    <citation type="submission" date="2016-07" db="EMBL/GenBank/DDBJ databases">
        <authorList>
            <consortium name="Pathogen Informatics"/>
        </authorList>
    </citation>
    <scope>NUCLEOTIDE SEQUENCE [LARGE SCALE GENOMIC DNA]</scope>
</reference>
<feature type="compositionally biased region" description="Basic and acidic residues" evidence="1">
    <location>
        <begin position="165"/>
        <end position="174"/>
    </location>
</feature>
<feature type="compositionally biased region" description="Basic and acidic residues" evidence="1">
    <location>
        <begin position="145"/>
        <end position="157"/>
    </location>
</feature>